<protein>
    <recommendedName>
        <fullName evidence="1">F-box domain-containing protein</fullName>
    </recommendedName>
</protein>
<keyword evidence="3" id="KW-1185">Reference proteome</keyword>
<accession>A0A167RUW9</accession>
<organism evidence="2 3">
    <name type="scientific">Calocera viscosa (strain TUFC12733)</name>
    <dbReference type="NCBI Taxonomy" id="1330018"/>
    <lineage>
        <taxon>Eukaryota</taxon>
        <taxon>Fungi</taxon>
        <taxon>Dikarya</taxon>
        <taxon>Basidiomycota</taxon>
        <taxon>Agaricomycotina</taxon>
        <taxon>Dacrymycetes</taxon>
        <taxon>Dacrymycetales</taxon>
        <taxon>Dacrymycetaceae</taxon>
        <taxon>Calocera</taxon>
    </lineage>
</organism>
<sequence length="503" mass="55325">MKALRTLRTARSTAALATRQQERVEMVAIQSVTNGVNGKEKKGKSVASWPERVLLRVIECCAPLEAWSLSQTSRTLRSLIKAHDEIWTECMHQLCSSKHILPQSFTDLSQAAKRAVRFACIVSDQAPTTVWQAQPFTPFVRSPLIGAALATGGRWLVTRSRDEVHVWDLGGHAVARIPASPSAVFDLNNGVKIEPSKAQSEPLESVLQLSQMCDGNILIHVPHVTNGAVSSQVLMCDVSHEQPTLVQLRSLLGNDVPKGTSSFSFKNQLVAGEFETAMTVWRWDLDTWITFTEDNFFDQPACPSHTSVQLHLIPPYLLAVWGGEAKLFEIPKLRSRRPRGKPAFMTIPALWSVRLPEAPNSNPCVGRILEDVYDESRPLHLALVYAKEEKLYNEVLVYRLPPPVASSKAPQSPVLVAQLNLAGNLISPTLAGGTVQNLPWSVMPAGDRLFLLRCGRKPNTITRMCTLPAAVGQDAEVSMCAISGRIALLDRAKGSITILDMQE</sequence>
<evidence type="ECO:0000313" key="3">
    <source>
        <dbReference type="Proteomes" id="UP000076738"/>
    </source>
</evidence>
<dbReference type="PROSITE" id="PS50181">
    <property type="entry name" value="FBOX"/>
    <property type="match status" value="1"/>
</dbReference>
<dbReference type="EMBL" id="KV417267">
    <property type="protein sequence ID" value="KZP01306.1"/>
    <property type="molecule type" value="Genomic_DNA"/>
</dbReference>
<feature type="domain" description="F-box" evidence="1">
    <location>
        <begin position="43"/>
        <end position="90"/>
    </location>
</feature>
<dbReference type="InterPro" id="IPR001810">
    <property type="entry name" value="F-box_dom"/>
</dbReference>
<dbReference type="OrthoDB" id="10350388at2759"/>
<evidence type="ECO:0000259" key="1">
    <source>
        <dbReference type="PROSITE" id="PS50181"/>
    </source>
</evidence>
<gene>
    <name evidence="2" type="ORF">CALVIDRAFT_594794</name>
</gene>
<reference evidence="2 3" key="1">
    <citation type="journal article" date="2016" name="Mol. Biol. Evol.">
        <title>Comparative Genomics of Early-Diverging Mushroom-Forming Fungi Provides Insights into the Origins of Lignocellulose Decay Capabilities.</title>
        <authorList>
            <person name="Nagy L.G."/>
            <person name="Riley R."/>
            <person name="Tritt A."/>
            <person name="Adam C."/>
            <person name="Daum C."/>
            <person name="Floudas D."/>
            <person name="Sun H."/>
            <person name="Yadav J.S."/>
            <person name="Pangilinan J."/>
            <person name="Larsson K.H."/>
            <person name="Matsuura K."/>
            <person name="Barry K."/>
            <person name="Labutti K."/>
            <person name="Kuo R."/>
            <person name="Ohm R.A."/>
            <person name="Bhattacharya S.S."/>
            <person name="Shirouzu T."/>
            <person name="Yoshinaga Y."/>
            <person name="Martin F.M."/>
            <person name="Grigoriev I.V."/>
            <person name="Hibbett D.S."/>
        </authorList>
    </citation>
    <scope>NUCLEOTIDE SEQUENCE [LARGE SCALE GENOMIC DNA]</scope>
    <source>
        <strain evidence="2 3">TUFC12733</strain>
    </source>
</reference>
<dbReference type="Proteomes" id="UP000076738">
    <property type="component" value="Unassembled WGS sequence"/>
</dbReference>
<proteinExistence type="predicted"/>
<dbReference type="AlphaFoldDB" id="A0A167RUW9"/>
<name>A0A167RUW9_CALVF</name>
<evidence type="ECO:0000313" key="2">
    <source>
        <dbReference type="EMBL" id="KZP01306.1"/>
    </source>
</evidence>